<dbReference type="GO" id="GO:0035312">
    <property type="term" value="F:5'-3' DNA exonuclease activity"/>
    <property type="evidence" value="ECO:0007669"/>
    <property type="project" value="TreeGrafter"/>
</dbReference>
<evidence type="ECO:0008006" key="3">
    <source>
        <dbReference type="Google" id="ProtNLM"/>
    </source>
</evidence>
<gene>
    <name evidence="1" type="ORF">COB67_08995</name>
</gene>
<dbReference type="AlphaFoldDB" id="A0A2A4T2J8"/>
<evidence type="ECO:0000313" key="2">
    <source>
        <dbReference type="Proteomes" id="UP000218113"/>
    </source>
</evidence>
<dbReference type="EMBL" id="NVSR01000068">
    <property type="protein sequence ID" value="PCI27217.1"/>
    <property type="molecule type" value="Genomic_DNA"/>
</dbReference>
<reference evidence="2" key="1">
    <citation type="submission" date="2017-08" db="EMBL/GenBank/DDBJ databases">
        <title>A dynamic microbial community with high functional redundancy inhabits the cold, oxic subseafloor aquifer.</title>
        <authorList>
            <person name="Tully B.J."/>
            <person name="Wheat C.G."/>
            <person name="Glazer B.T."/>
            <person name="Huber J.A."/>
        </authorList>
    </citation>
    <scope>NUCLEOTIDE SEQUENCE [LARGE SCALE GENOMIC DNA]</scope>
</reference>
<feature type="non-terminal residue" evidence="1">
    <location>
        <position position="1"/>
    </location>
</feature>
<evidence type="ECO:0000313" key="1">
    <source>
        <dbReference type="EMBL" id="PCI27217.1"/>
    </source>
</evidence>
<protein>
    <recommendedName>
        <fullName evidence="3">Phosphatase</fullName>
    </recommendedName>
</protein>
<dbReference type="SUPFAM" id="SSF89550">
    <property type="entry name" value="PHP domain-like"/>
    <property type="match status" value="1"/>
</dbReference>
<comment type="caution">
    <text evidence="1">The sequence shown here is derived from an EMBL/GenBank/DDBJ whole genome shotgun (WGS) entry which is preliminary data.</text>
</comment>
<dbReference type="InterPro" id="IPR016195">
    <property type="entry name" value="Pol/histidinol_Pase-like"/>
</dbReference>
<organism evidence="1 2">
    <name type="scientific">SAR324 cluster bacterium</name>
    <dbReference type="NCBI Taxonomy" id="2024889"/>
    <lineage>
        <taxon>Bacteria</taxon>
        <taxon>Deltaproteobacteria</taxon>
        <taxon>SAR324 cluster</taxon>
    </lineage>
</organism>
<dbReference type="Gene3D" id="3.20.20.140">
    <property type="entry name" value="Metal-dependent hydrolases"/>
    <property type="match status" value="1"/>
</dbReference>
<dbReference type="PANTHER" id="PTHR42924:SF3">
    <property type="entry name" value="POLYMERASE_HISTIDINOL PHOSPHATASE N-TERMINAL DOMAIN-CONTAINING PROTEIN"/>
    <property type="match status" value="1"/>
</dbReference>
<dbReference type="PANTHER" id="PTHR42924">
    <property type="entry name" value="EXONUCLEASE"/>
    <property type="match status" value="1"/>
</dbReference>
<dbReference type="GO" id="GO:0004534">
    <property type="term" value="F:5'-3' RNA exonuclease activity"/>
    <property type="evidence" value="ECO:0007669"/>
    <property type="project" value="TreeGrafter"/>
</dbReference>
<name>A0A2A4T2J8_9DELT</name>
<dbReference type="Proteomes" id="UP000218113">
    <property type="component" value="Unassembled WGS sequence"/>
</dbReference>
<proteinExistence type="predicted"/>
<dbReference type="InterPro" id="IPR052018">
    <property type="entry name" value="PHP_domain"/>
</dbReference>
<accession>A0A2A4T2J8</accession>
<sequence length="128" mass="14180">KGARAYSHHDSFSVEDAIEMIQSAGGMAFLAHPGSLKLEEEALERYLTKLKNAGLDGIEVYSSSHSFKFIELLRGLSTSLNLQQSGGSDFHGANKKQVSLGRAYLRKQLPKHWISEAIFQSIEIEIES</sequence>